<dbReference type="InterPro" id="IPR056747">
    <property type="entry name" value="VPS13-like_M"/>
</dbReference>
<feature type="domain" description="VPS13-like middle region" evidence="2">
    <location>
        <begin position="129"/>
        <end position="402"/>
    </location>
</feature>
<evidence type="ECO:0000313" key="4">
    <source>
        <dbReference type="Proteomes" id="UP000678393"/>
    </source>
</evidence>
<dbReference type="Pfam" id="PF25033">
    <property type="entry name" value="VPS13_M"/>
    <property type="match status" value="1"/>
</dbReference>
<feature type="non-terminal residue" evidence="3">
    <location>
        <position position="1"/>
    </location>
</feature>
<dbReference type="Proteomes" id="UP000678393">
    <property type="component" value="Unassembled WGS sequence"/>
</dbReference>
<protein>
    <recommendedName>
        <fullName evidence="2">VPS13-like middle region domain-containing protein</fullName>
    </recommendedName>
</protein>
<comment type="caution">
    <text evidence="3">The sequence shown here is derived from an EMBL/GenBank/DDBJ whole genome shotgun (WGS) entry which is preliminary data.</text>
</comment>
<evidence type="ECO:0000259" key="2">
    <source>
        <dbReference type="Pfam" id="PF25033"/>
    </source>
</evidence>
<dbReference type="EMBL" id="CAJHNH020000223">
    <property type="protein sequence ID" value="CAG5116194.1"/>
    <property type="molecule type" value="Genomic_DNA"/>
</dbReference>
<dbReference type="GO" id="GO:0045053">
    <property type="term" value="P:protein retention in Golgi apparatus"/>
    <property type="evidence" value="ECO:0007669"/>
    <property type="project" value="TreeGrafter"/>
</dbReference>
<feature type="non-terminal residue" evidence="3">
    <location>
        <position position="467"/>
    </location>
</feature>
<name>A0A8S3YHW4_9EUPU</name>
<sequence>ATGENVNIINSPFVDEDEPLLSIRFIKANKKGPEFKTTYNNTTQSITVEFSTLDIVLHQGVLLSLLEFSKKFEAIGKQPSNVPDMQKRAASTISLISQRSFVFTERNKPHADIQLLKVKAIVDNIQLGLCNAKCVIVHSRVEGIEFSIGMQHQTTGVTSLMRKIEVTDPDPMTYHPKIFSVQGTDMLRLELTHFKNLAKDINNVDAILSLHLGRAQIVFVNKFCMSIVHFFDNFAVAKAKLDEARRLVQEASMDMAKNLQENVPHVKLEVMIKAPLIVVPQNSRSQSVLNVHLGDVTVHNRFEHGAIKTKKDNWFVENMIVKLTNLCISRGIVQHGAGSTAAEIILLEPLSFIVDIRRNLSCAYYHDIPSIEVKGVLEKIDIKLNQEDVRLMMQIATENVDERYADGPTSAKAKLVIVRDRRVSARPRSPSVASTVSVLPREIYCSLKLDFKLLAINIELYRGLVNL</sequence>
<dbReference type="AlphaFoldDB" id="A0A8S3YHW4"/>
<dbReference type="PANTHER" id="PTHR16166:SF93">
    <property type="entry name" value="INTERMEMBRANE LIPID TRANSFER PROTEIN VPS13"/>
    <property type="match status" value="1"/>
</dbReference>
<comment type="similarity">
    <text evidence="1">Belongs to the VPS13 family.</text>
</comment>
<gene>
    <name evidence="3" type="ORF">CUNI_LOCUS1752</name>
</gene>
<proteinExistence type="inferred from homology"/>
<dbReference type="PANTHER" id="PTHR16166">
    <property type="entry name" value="VACUOLAR PROTEIN SORTING-ASSOCIATED PROTEIN VPS13"/>
    <property type="match status" value="1"/>
</dbReference>
<accession>A0A8S3YHW4</accession>
<organism evidence="3 4">
    <name type="scientific">Candidula unifasciata</name>
    <dbReference type="NCBI Taxonomy" id="100452"/>
    <lineage>
        <taxon>Eukaryota</taxon>
        <taxon>Metazoa</taxon>
        <taxon>Spiralia</taxon>
        <taxon>Lophotrochozoa</taxon>
        <taxon>Mollusca</taxon>
        <taxon>Gastropoda</taxon>
        <taxon>Heterobranchia</taxon>
        <taxon>Euthyneura</taxon>
        <taxon>Panpulmonata</taxon>
        <taxon>Eupulmonata</taxon>
        <taxon>Stylommatophora</taxon>
        <taxon>Helicina</taxon>
        <taxon>Helicoidea</taxon>
        <taxon>Geomitridae</taxon>
        <taxon>Candidula</taxon>
    </lineage>
</organism>
<dbReference type="OrthoDB" id="428159at2759"/>
<keyword evidence="4" id="KW-1185">Reference proteome</keyword>
<reference evidence="3" key="1">
    <citation type="submission" date="2021-04" db="EMBL/GenBank/DDBJ databases">
        <authorList>
            <consortium name="Molecular Ecology Group"/>
        </authorList>
    </citation>
    <scope>NUCLEOTIDE SEQUENCE</scope>
</reference>
<evidence type="ECO:0000256" key="1">
    <source>
        <dbReference type="ARBA" id="ARBA00006545"/>
    </source>
</evidence>
<evidence type="ECO:0000313" key="3">
    <source>
        <dbReference type="EMBL" id="CAG5116194.1"/>
    </source>
</evidence>
<dbReference type="GO" id="GO:0006623">
    <property type="term" value="P:protein targeting to vacuole"/>
    <property type="evidence" value="ECO:0007669"/>
    <property type="project" value="TreeGrafter"/>
</dbReference>
<dbReference type="InterPro" id="IPR026847">
    <property type="entry name" value="VPS13"/>
</dbReference>